<proteinExistence type="predicted"/>
<protein>
    <recommendedName>
        <fullName evidence="2">Glycosyl transferase family 1 domain-containing protein</fullName>
    </recommendedName>
</protein>
<dbReference type="GO" id="GO:0016757">
    <property type="term" value="F:glycosyltransferase activity"/>
    <property type="evidence" value="ECO:0007669"/>
    <property type="project" value="InterPro"/>
</dbReference>
<evidence type="ECO:0000259" key="2">
    <source>
        <dbReference type="Pfam" id="PF00534"/>
    </source>
</evidence>
<dbReference type="Proteomes" id="UP000466445">
    <property type="component" value="Chromosome"/>
</dbReference>
<gene>
    <name evidence="3" type="ORF">MSAR_24630</name>
</gene>
<dbReference type="KEGG" id="msar:MSAR_24630"/>
<accession>A0A7I7SQR1</accession>
<sequence>MGRSAPDLSRFLQQPPDDSLRHGKRYLLAYLGVMGPQDGVDYALRALKLLRDNLARDDFHCIFMGAGDSYDDMVALSSQLGLDDVIAFPGRAPDEYVQRCLSTADVCLSPAFGRRGGNLCASQR</sequence>
<feature type="domain" description="Glycosyl transferase family 1" evidence="2">
    <location>
        <begin position="20"/>
        <end position="111"/>
    </location>
</feature>
<keyword evidence="4" id="KW-1185">Reference proteome</keyword>
<evidence type="ECO:0000256" key="1">
    <source>
        <dbReference type="ARBA" id="ARBA00022679"/>
    </source>
</evidence>
<dbReference type="EMBL" id="AP022595">
    <property type="protein sequence ID" value="BBY59327.1"/>
    <property type="molecule type" value="Genomic_DNA"/>
</dbReference>
<keyword evidence="1" id="KW-0808">Transferase</keyword>
<dbReference type="AlphaFoldDB" id="A0A7I7SQR1"/>
<dbReference type="SUPFAM" id="SSF53756">
    <property type="entry name" value="UDP-Glycosyltransferase/glycogen phosphorylase"/>
    <property type="match status" value="1"/>
</dbReference>
<dbReference type="InterPro" id="IPR001296">
    <property type="entry name" value="Glyco_trans_1"/>
</dbReference>
<dbReference type="Gene3D" id="3.40.50.2000">
    <property type="entry name" value="Glycogen Phosphorylase B"/>
    <property type="match status" value="1"/>
</dbReference>
<name>A0A7I7SQR1_9MYCO</name>
<evidence type="ECO:0000313" key="3">
    <source>
        <dbReference type="EMBL" id="BBY59327.1"/>
    </source>
</evidence>
<organism evidence="3 4">
    <name type="scientific">Mycolicibacterium sarraceniae</name>
    <dbReference type="NCBI Taxonomy" id="1534348"/>
    <lineage>
        <taxon>Bacteria</taxon>
        <taxon>Bacillati</taxon>
        <taxon>Actinomycetota</taxon>
        <taxon>Actinomycetes</taxon>
        <taxon>Mycobacteriales</taxon>
        <taxon>Mycobacteriaceae</taxon>
        <taxon>Mycolicibacterium</taxon>
    </lineage>
</organism>
<reference evidence="3 4" key="1">
    <citation type="journal article" date="2019" name="Emerg. Microbes Infect.">
        <title>Comprehensive subspecies identification of 175 nontuberculous mycobacteria species based on 7547 genomic profiles.</title>
        <authorList>
            <person name="Matsumoto Y."/>
            <person name="Kinjo T."/>
            <person name="Motooka D."/>
            <person name="Nabeya D."/>
            <person name="Jung N."/>
            <person name="Uechi K."/>
            <person name="Horii T."/>
            <person name="Iida T."/>
            <person name="Fujita J."/>
            <person name="Nakamura S."/>
        </authorList>
    </citation>
    <scope>NUCLEOTIDE SEQUENCE [LARGE SCALE GENOMIC DNA]</scope>
    <source>
        <strain evidence="3 4">JCM 30395</strain>
    </source>
</reference>
<dbReference type="Pfam" id="PF00534">
    <property type="entry name" value="Glycos_transf_1"/>
    <property type="match status" value="1"/>
</dbReference>
<evidence type="ECO:0000313" key="4">
    <source>
        <dbReference type="Proteomes" id="UP000466445"/>
    </source>
</evidence>